<evidence type="ECO:0000313" key="3">
    <source>
        <dbReference type="Proteomes" id="UP001320148"/>
    </source>
</evidence>
<keyword evidence="3" id="KW-1185">Reference proteome</keyword>
<protein>
    <submittedName>
        <fullName evidence="2">Dehydrogenase</fullName>
    </submittedName>
</protein>
<dbReference type="InterPro" id="IPR036411">
    <property type="entry name" value="TorD-like_sf"/>
</dbReference>
<proteinExistence type="predicted"/>
<dbReference type="InterPro" id="IPR020945">
    <property type="entry name" value="DMSO/NO3_reduct_chaperone"/>
</dbReference>
<reference evidence="2 3" key="1">
    <citation type="submission" date="2021-02" db="EMBL/GenBank/DDBJ databases">
        <title>Complete genome of Desulfoluna sp. strain ASN36.</title>
        <authorList>
            <person name="Takahashi A."/>
            <person name="Kojima H."/>
            <person name="Fukui M."/>
        </authorList>
    </citation>
    <scope>NUCLEOTIDE SEQUENCE [LARGE SCALE GENOMIC DNA]</scope>
    <source>
        <strain evidence="2 3">ASN36</strain>
    </source>
</reference>
<dbReference type="Pfam" id="PF02613">
    <property type="entry name" value="Nitrate_red_del"/>
    <property type="match status" value="1"/>
</dbReference>
<organism evidence="2 3">
    <name type="scientific">Desulfoluna limicola</name>
    <dbReference type="NCBI Taxonomy" id="2810562"/>
    <lineage>
        <taxon>Bacteria</taxon>
        <taxon>Pseudomonadati</taxon>
        <taxon>Thermodesulfobacteriota</taxon>
        <taxon>Desulfobacteria</taxon>
        <taxon>Desulfobacterales</taxon>
        <taxon>Desulfolunaceae</taxon>
        <taxon>Desulfoluna</taxon>
    </lineage>
</organism>
<dbReference type="Proteomes" id="UP001320148">
    <property type="component" value="Chromosome"/>
</dbReference>
<sequence length="222" mass="24595">MKTDDILLFESARKEIYKGLSTCFGLPGPHLEPVLATLEHLLTALGSEATGSVSEMGTGIRRLKDITELNVEFSRLFVGPFSQLAPPYGSVYMEGTNAMMSESTMDVVGTYRKAGLVVAESFKEPPDHIVAELEFLCFLIDKEIEALGPGTDEVPQAFLIQQKEFLTHHLGIWLMPFTEKITRHSTSPFYQNLAKAARIVVKEDIDYLNTPGLSEQAISHMS</sequence>
<dbReference type="InterPro" id="IPR050289">
    <property type="entry name" value="TorD/DmsD_chaperones"/>
</dbReference>
<dbReference type="Gene3D" id="1.10.3480.10">
    <property type="entry name" value="TorD-like"/>
    <property type="match status" value="1"/>
</dbReference>
<dbReference type="PANTHER" id="PTHR34227">
    <property type="entry name" value="CHAPERONE PROTEIN YCDY"/>
    <property type="match status" value="1"/>
</dbReference>
<keyword evidence="1" id="KW-0143">Chaperone</keyword>
<dbReference type="RefSeq" id="WP_236891442.1">
    <property type="nucleotide sequence ID" value="NZ_AP024488.1"/>
</dbReference>
<dbReference type="SUPFAM" id="SSF89155">
    <property type="entry name" value="TorD-like"/>
    <property type="match status" value="1"/>
</dbReference>
<evidence type="ECO:0000313" key="2">
    <source>
        <dbReference type="EMBL" id="BCS95167.1"/>
    </source>
</evidence>
<dbReference type="EMBL" id="AP024488">
    <property type="protein sequence ID" value="BCS95167.1"/>
    <property type="molecule type" value="Genomic_DNA"/>
</dbReference>
<evidence type="ECO:0000256" key="1">
    <source>
        <dbReference type="ARBA" id="ARBA00023186"/>
    </source>
</evidence>
<dbReference type="PANTHER" id="PTHR34227:SF1">
    <property type="entry name" value="DIMETHYL SULFOXIDE REDUCTASE CHAPERONE-RELATED"/>
    <property type="match status" value="1"/>
</dbReference>
<name>A0ABN6F1G5_9BACT</name>
<accession>A0ABN6F1G5</accession>
<gene>
    <name evidence="2" type="ORF">DSLASN_07990</name>
</gene>